<name>A0A371FW33_MUCPR</name>
<dbReference type="GO" id="GO:0015074">
    <property type="term" value="P:DNA integration"/>
    <property type="evidence" value="ECO:0007669"/>
    <property type="project" value="InterPro"/>
</dbReference>
<dbReference type="InterPro" id="IPR001584">
    <property type="entry name" value="Integrase_cat-core"/>
</dbReference>
<dbReference type="EMBL" id="QJKJ01007647">
    <property type="protein sequence ID" value="RDX82400.1"/>
    <property type="molecule type" value="Genomic_DNA"/>
</dbReference>
<evidence type="ECO:0000256" key="1">
    <source>
        <dbReference type="SAM" id="SignalP"/>
    </source>
</evidence>
<dbReference type="InterPro" id="IPR041588">
    <property type="entry name" value="Integrase_H2C2"/>
</dbReference>
<dbReference type="Pfam" id="PF17921">
    <property type="entry name" value="Integrase_H2C2"/>
    <property type="match status" value="1"/>
</dbReference>
<gene>
    <name evidence="3" type="primary">GIN1</name>
    <name evidence="3" type="ORF">CR513_36826</name>
</gene>
<protein>
    <submittedName>
        <fullName evidence="3">Gypsy retrotransposon integrase-like protein 1</fullName>
    </submittedName>
</protein>
<reference evidence="3" key="1">
    <citation type="submission" date="2018-05" db="EMBL/GenBank/DDBJ databases">
        <title>Draft genome of Mucuna pruriens seed.</title>
        <authorList>
            <person name="Nnadi N.E."/>
            <person name="Vos R."/>
            <person name="Hasami M.H."/>
            <person name="Devisetty U.K."/>
            <person name="Aguiy J.C."/>
        </authorList>
    </citation>
    <scope>NUCLEOTIDE SEQUENCE [LARGE SCALE GENOMIC DNA]</scope>
    <source>
        <strain evidence="3">JCA_2017</strain>
    </source>
</reference>
<evidence type="ECO:0000313" key="3">
    <source>
        <dbReference type="EMBL" id="RDX82400.1"/>
    </source>
</evidence>
<dbReference type="Proteomes" id="UP000257109">
    <property type="component" value="Unassembled WGS sequence"/>
</dbReference>
<evidence type="ECO:0000259" key="2">
    <source>
        <dbReference type="PROSITE" id="PS50994"/>
    </source>
</evidence>
<dbReference type="PANTHER" id="PTHR48475">
    <property type="entry name" value="RIBONUCLEASE H"/>
    <property type="match status" value="1"/>
</dbReference>
<keyword evidence="1" id="KW-0732">Signal</keyword>
<organism evidence="3 4">
    <name type="scientific">Mucuna pruriens</name>
    <name type="common">Velvet bean</name>
    <name type="synonym">Dolichos pruriens</name>
    <dbReference type="NCBI Taxonomy" id="157652"/>
    <lineage>
        <taxon>Eukaryota</taxon>
        <taxon>Viridiplantae</taxon>
        <taxon>Streptophyta</taxon>
        <taxon>Embryophyta</taxon>
        <taxon>Tracheophyta</taxon>
        <taxon>Spermatophyta</taxon>
        <taxon>Magnoliopsida</taxon>
        <taxon>eudicotyledons</taxon>
        <taxon>Gunneridae</taxon>
        <taxon>Pentapetalae</taxon>
        <taxon>rosids</taxon>
        <taxon>fabids</taxon>
        <taxon>Fabales</taxon>
        <taxon>Fabaceae</taxon>
        <taxon>Papilionoideae</taxon>
        <taxon>50 kb inversion clade</taxon>
        <taxon>NPAAA clade</taxon>
        <taxon>indigoferoid/millettioid clade</taxon>
        <taxon>Phaseoleae</taxon>
        <taxon>Mucuna</taxon>
    </lineage>
</organism>
<dbReference type="GO" id="GO:0003676">
    <property type="term" value="F:nucleic acid binding"/>
    <property type="evidence" value="ECO:0007669"/>
    <property type="project" value="InterPro"/>
</dbReference>
<feature type="domain" description="Integrase catalytic" evidence="2">
    <location>
        <begin position="168"/>
        <end position="251"/>
    </location>
</feature>
<dbReference type="Gene3D" id="1.10.340.70">
    <property type="match status" value="1"/>
</dbReference>
<dbReference type="AlphaFoldDB" id="A0A371FW33"/>
<proteinExistence type="predicted"/>
<dbReference type="OrthoDB" id="1414481at2759"/>
<sequence>MANTLAMLLAMVQVNEGQELTIHVRQQPHLAYCHQLGRETNKESAEPWYSDIKRYLEKGEYPEEASENSIRTLRRLTSGFLLSGTMLYKRNADMTLLRCEAEQIIEEVHEGTFSTHVNGHTLARKILRAGYYWTKMESDCYQHVKKCIKCQTYVDHIHVAPSALHNLTAPWPFSVWGIDMIGPIEPKASNGHRFILVAIDYFTKWIEAASYSTVTHSIVVRFIKKDIICRYGLLAHIITDNRTNLNNKMMT</sequence>
<feature type="chain" id="PRO_5017009878" evidence="1">
    <location>
        <begin position="18"/>
        <end position="251"/>
    </location>
</feature>
<accession>A0A371FW33</accession>
<dbReference type="Gene3D" id="3.30.420.10">
    <property type="entry name" value="Ribonuclease H-like superfamily/Ribonuclease H"/>
    <property type="match status" value="1"/>
</dbReference>
<evidence type="ECO:0000313" key="4">
    <source>
        <dbReference type="Proteomes" id="UP000257109"/>
    </source>
</evidence>
<dbReference type="SUPFAM" id="SSF53098">
    <property type="entry name" value="Ribonuclease H-like"/>
    <property type="match status" value="1"/>
</dbReference>
<dbReference type="PROSITE" id="PS50994">
    <property type="entry name" value="INTEGRASE"/>
    <property type="match status" value="1"/>
</dbReference>
<dbReference type="InterPro" id="IPR036397">
    <property type="entry name" value="RNaseH_sf"/>
</dbReference>
<feature type="non-terminal residue" evidence="3">
    <location>
        <position position="1"/>
    </location>
</feature>
<dbReference type="InterPro" id="IPR012337">
    <property type="entry name" value="RNaseH-like_sf"/>
</dbReference>
<comment type="caution">
    <text evidence="3">The sequence shown here is derived from an EMBL/GenBank/DDBJ whole genome shotgun (WGS) entry which is preliminary data.</text>
</comment>
<feature type="signal peptide" evidence="1">
    <location>
        <begin position="1"/>
        <end position="17"/>
    </location>
</feature>
<dbReference type="PANTHER" id="PTHR48475:SF1">
    <property type="entry name" value="RNASE H TYPE-1 DOMAIN-CONTAINING PROTEIN"/>
    <property type="match status" value="1"/>
</dbReference>
<keyword evidence="4" id="KW-1185">Reference proteome</keyword>